<reference evidence="3" key="1">
    <citation type="submission" date="2016-10" db="EMBL/GenBank/DDBJ databases">
        <authorList>
            <person name="Varghese N."/>
        </authorList>
    </citation>
    <scope>NUCLEOTIDE SEQUENCE [LARGE SCALE GENOMIC DNA]</scope>
    <source>
        <strain evidence="3">DSM 17980</strain>
    </source>
</reference>
<feature type="coiled-coil region" evidence="1">
    <location>
        <begin position="387"/>
        <end position="433"/>
    </location>
</feature>
<dbReference type="EMBL" id="FPBV01000001">
    <property type="protein sequence ID" value="SFU40138.1"/>
    <property type="molecule type" value="Genomic_DNA"/>
</dbReference>
<evidence type="ECO:0008006" key="4">
    <source>
        <dbReference type="Google" id="ProtNLM"/>
    </source>
</evidence>
<evidence type="ECO:0000313" key="2">
    <source>
        <dbReference type="EMBL" id="SFU40138.1"/>
    </source>
</evidence>
<proteinExistence type="predicted"/>
<protein>
    <recommendedName>
        <fullName evidence="4">Phage Mu protein F like protein</fullName>
    </recommendedName>
</protein>
<evidence type="ECO:0000256" key="1">
    <source>
        <dbReference type="SAM" id="Coils"/>
    </source>
</evidence>
<dbReference type="STRING" id="392015.SAMN05421543_101471"/>
<gene>
    <name evidence="2" type="ORF">SAMN05421543_101471</name>
</gene>
<organism evidence="2 3">
    <name type="scientific">Alicyclobacillus macrosporangiidus</name>
    <dbReference type="NCBI Taxonomy" id="392015"/>
    <lineage>
        <taxon>Bacteria</taxon>
        <taxon>Bacillati</taxon>
        <taxon>Bacillota</taxon>
        <taxon>Bacilli</taxon>
        <taxon>Bacillales</taxon>
        <taxon>Alicyclobacillaceae</taxon>
        <taxon>Alicyclobacillus</taxon>
    </lineage>
</organism>
<evidence type="ECO:0000313" key="3">
    <source>
        <dbReference type="Proteomes" id="UP000183508"/>
    </source>
</evidence>
<dbReference type="OrthoDB" id="9151105at2"/>
<name>A0A1I7FVD0_9BACL</name>
<keyword evidence="3" id="KW-1185">Reference proteome</keyword>
<dbReference type="RefSeq" id="WP_074949105.1">
    <property type="nucleotide sequence ID" value="NZ_FPBV01000001.1"/>
</dbReference>
<keyword evidence="1" id="KW-0175">Coiled coil</keyword>
<accession>A0A1I7FVD0</accession>
<sequence>MGKVLTPGEWYDLLPRKDYADYLMAARDRLTKQEAATTRQVKAVYTRVAKRLRAQIQDVTPGTLRAGHMTALAKKLELAADELNKGILDAVYAGIRLAVKEATDGAEQVALDVTKDVFDTAAVRAMFAAINEQAVLAVLARTRHDGLKVSDRIWRTSQSARAALTRIVEDAVAQGMNSRVLARYVQQYMQPGVWTSLKDETRQRLGVPRNISMEAMRLAVTELHHAFHEGALQSYRATPSYEGVYWRLSNSHPKPDICDTYATHGGNGFWKEGDEPSKPHPWCRCTVVPRLEDTDQFVRRLRQWADNPQSQPDIEAWYNGLPRQFLRRPGRLDRTVQVSIPGLLEQQRPSVPKYVQDALDRMARGTSTLADVLEVGRILRQEVDRRISDIKSRVEAILQQKNKLAAEIYKANRRRDQEAVQKLMAEFDRLSTEFKAELGKLQNAAEIVRDVLDPVRRMNDDTEIAVLVVSDEEAVQRIKGQLRYLPKDWVDAFRGRQIFAKMSTERSYYQRGGMAETISLRSSASPSVTLHELTHRCEAWVPKLLQMEQAFYEYRTAGEPLKWLGPGYDPTEVTRFDRFTEPYMGKDYGGRAYELMSMGLEMVFYGLYEPERDPEYVAWVLGVLATA</sequence>
<dbReference type="Proteomes" id="UP000183508">
    <property type="component" value="Unassembled WGS sequence"/>
</dbReference>
<dbReference type="AlphaFoldDB" id="A0A1I7FVD0"/>